<dbReference type="Proteomes" id="UP000278440">
    <property type="component" value="Unassembled WGS sequence"/>
</dbReference>
<dbReference type="GO" id="GO:0051213">
    <property type="term" value="F:dioxygenase activity"/>
    <property type="evidence" value="ECO:0007669"/>
    <property type="project" value="UniProtKB-KW"/>
</dbReference>
<evidence type="ECO:0000313" key="4">
    <source>
        <dbReference type="Proteomes" id="UP000278440"/>
    </source>
</evidence>
<keyword evidence="4" id="KW-1185">Reference proteome</keyword>
<dbReference type="InterPro" id="IPR029068">
    <property type="entry name" value="Glyas_Bleomycin-R_OHBP_Dase"/>
</dbReference>
<evidence type="ECO:0000259" key="2">
    <source>
        <dbReference type="PROSITE" id="PS51819"/>
    </source>
</evidence>
<proteinExistence type="predicted"/>
<comment type="caution">
    <text evidence="3">The sequence shown here is derived from an EMBL/GenBank/DDBJ whole genome shotgun (WGS) entry which is preliminary data.</text>
</comment>
<dbReference type="Pfam" id="PF00903">
    <property type="entry name" value="Glyoxalase"/>
    <property type="match status" value="1"/>
</dbReference>
<evidence type="ECO:0000313" key="3">
    <source>
        <dbReference type="EMBL" id="RKT78255.1"/>
    </source>
</evidence>
<dbReference type="InterPro" id="IPR004360">
    <property type="entry name" value="Glyas_Fos-R_dOase_dom"/>
</dbReference>
<dbReference type="EMBL" id="RBXT01000001">
    <property type="protein sequence ID" value="RKT78255.1"/>
    <property type="molecule type" value="Genomic_DNA"/>
</dbReference>
<evidence type="ECO:0000256" key="1">
    <source>
        <dbReference type="ARBA" id="ARBA00022723"/>
    </source>
</evidence>
<dbReference type="GO" id="GO:0004462">
    <property type="term" value="F:lactoylglutathione lyase activity"/>
    <property type="evidence" value="ECO:0007669"/>
    <property type="project" value="InterPro"/>
</dbReference>
<dbReference type="Gene3D" id="3.10.180.10">
    <property type="entry name" value="2,3-Dihydroxybiphenyl 1,2-Dioxygenase, domain 1"/>
    <property type="match status" value="1"/>
</dbReference>
<dbReference type="PROSITE" id="PS00934">
    <property type="entry name" value="GLYOXALASE_I_1"/>
    <property type="match status" value="1"/>
</dbReference>
<gene>
    <name evidence="3" type="ORF">DFJ68_1695</name>
</gene>
<reference evidence="3 4" key="1">
    <citation type="submission" date="2018-10" db="EMBL/GenBank/DDBJ databases">
        <title>Sequencing the genomes of 1000 actinobacteria strains.</title>
        <authorList>
            <person name="Klenk H.-P."/>
        </authorList>
    </citation>
    <scope>NUCLEOTIDE SEQUENCE [LARGE SCALE GENOMIC DNA]</scope>
    <source>
        <strain evidence="3 4">DSM 44267</strain>
    </source>
</reference>
<organism evidence="3 4">
    <name type="scientific">Terracoccus luteus</name>
    <dbReference type="NCBI Taxonomy" id="53356"/>
    <lineage>
        <taxon>Bacteria</taxon>
        <taxon>Bacillati</taxon>
        <taxon>Actinomycetota</taxon>
        <taxon>Actinomycetes</taxon>
        <taxon>Micrococcales</taxon>
        <taxon>Intrasporangiaceae</taxon>
        <taxon>Terracoccus</taxon>
    </lineage>
</organism>
<sequence>MPSFAGVNHVALTVTDLERSTRFYADVLGLLPVLDLGHGRVLLDRRSGFSVGLLRHPDAEGGAFTELRTGLDHLGLTATDRDELVAWEHHLDSLGVDHSPITDTALGSHLNLRDPDGIALELQAPTAVYVALVQQLGSGEVPDDVLRDQAEALLGPGLVIRP</sequence>
<keyword evidence="3" id="KW-0456">Lyase</keyword>
<dbReference type="InterPro" id="IPR037523">
    <property type="entry name" value="VOC_core"/>
</dbReference>
<name>A0A495XYL3_9MICO</name>
<dbReference type="InterPro" id="IPR018146">
    <property type="entry name" value="Glyoxalase_1_CS"/>
</dbReference>
<keyword evidence="1" id="KW-0479">Metal-binding</keyword>
<dbReference type="SUPFAM" id="SSF54593">
    <property type="entry name" value="Glyoxalase/Bleomycin resistance protein/Dihydroxybiphenyl dioxygenase"/>
    <property type="match status" value="1"/>
</dbReference>
<dbReference type="CDD" id="cd06587">
    <property type="entry name" value="VOC"/>
    <property type="match status" value="1"/>
</dbReference>
<dbReference type="RefSeq" id="WP_121032359.1">
    <property type="nucleotide sequence ID" value="NZ_RBXT01000001.1"/>
</dbReference>
<dbReference type="GO" id="GO:0046872">
    <property type="term" value="F:metal ion binding"/>
    <property type="evidence" value="ECO:0007669"/>
    <property type="project" value="UniProtKB-KW"/>
</dbReference>
<protein>
    <submittedName>
        <fullName evidence="3">Catechol 2,3-dioxygenase-like lactoylglutathione lyase family enzyme</fullName>
    </submittedName>
</protein>
<keyword evidence="3" id="KW-0560">Oxidoreductase</keyword>
<dbReference type="AlphaFoldDB" id="A0A495XYL3"/>
<keyword evidence="3" id="KW-0223">Dioxygenase</keyword>
<dbReference type="PROSITE" id="PS51819">
    <property type="entry name" value="VOC"/>
    <property type="match status" value="1"/>
</dbReference>
<feature type="domain" description="VOC" evidence="2">
    <location>
        <begin position="6"/>
        <end position="125"/>
    </location>
</feature>
<dbReference type="OrthoDB" id="317332at2"/>
<accession>A0A495XYL3</accession>